<feature type="transmembrane region" description="Helical" evidence="1">
    <location>
        <begin position="20"/>
        <end position="45"/>
    </location>
</feature>
<dbReference type="PANTHER" id="PTHR23523">
    <property type="match status" value="1"/>
</dbReference>
<name>A0ABU5R2S8_9PSEU</name>
<keyword evidence="1" id="KW-1133">Transmembrane helix</keyword>
<organism evidence="2 3">
    <name type="scientific">Amycolatopsis heterodermiae</name>
    <dbReference type="NCBI Taxonomy" id="3110235"/>
    <lineage>
        <taxon>Bacteria</taxon>
        <taxon>Bacillati</taxon>
        <taxon>Actinomycetota</taxon>
        <taxon>Actinomycetes</taxon>
        <taxon>Pseudonocardiales</taxon>
        <taxon>Pseudonocardiaceae</taxon>
        <taxon>Amycolatopsis</taxon>
    </lineage>
</organism>
<dbReference type="InterPro" id="IPR036259">
    <property type="entry name" value="MFS_trans_sf"/>
</dbReference>
<keyword evidence="3" id="KW-1185">Reference proteome</keyword>
<feature type="transmembrane region" description="Helical" evidence="1">
    <location>
        <begin position="57"/>
        <end position="74"/>
    </location>
</feature>
<feature type="transmembrane region" description="Helical" evidence="1">
    <location>
        <begin position="319"/>
        <end position="341"/>
    </location>
</feature>
<gene>
    <name evidence="2" type="ORF">VA596_13230</name>
</gene>
<evidence type="ECO:0000256" key="1">
    <source>
        <dbReference type="SAM" id="Phobius"/>
    </source>
</evidence>
<keyword evidence="1" id="KW-0472">Membrane</keyword>
<dbReference type="RefSeq" id="WP_323326702.1">
    <property type="nucleotide sequence ID" value="NZ_JAYFSI010000002.1"/>
</dbReference>
<keyword evidence="1" id="KW-0812">Transmembrane</keyword>
<dbReference type="EMBL" id="JAYFSI010000002">
    <property type="protein sequence ID" value="MEA5360503.1"/>
    <property type="molecule type" value="Genomic_DNA"/>
</dbReference>
<feature type="transmembrane region" description="Helical" evidence="1">
    <location>
        <begin position="171"/>
        <end position="190"/>
    </location>
</feature>
<comment type="caution">
    <text evidence="2">The sequence shown here is derived from an EMBL/GenBank/DDBJ whole genome shotgun (WGS) entry which is preliminary data.</text>
</comment>
<reference evidence="2 3" key="1">
    <citation type="submission" date="2023-12" db="EMBL/GenBank/DDBJ databases">
        <title>Amycolatopsis sp. V23-08.</title>
        <authorList>
            <person name="Somphong A."/>
        </authorList>
    </citation>
    <scope>NUCLEOTIDE SEQUENCE [LARGE SCALE GENOMIC DNA]</scope>
    <source>
        <strain evidence="2 3">V23-08</strain>
    </source>
</reference>
<feature type="transmembrane region" description="Helical" evidence="1">
    <location>
        <begin position="293"/>
        <end position="313"/>
    </location>
</feature>
<dbReference type="PANTHER" id="PTHR23523:SF2">
    <property type="entry name" value="2-NITROIMIDAZOLE TRANSPORTER"/>
    <property type="match status" value="1"/>
</dbReference>
<dbReference type="Proteomes" id="UP001304298">
    <property type="component" value="Unassembled WGS sequence"/>
</dbReference>
<feature type="transmembrane region" description="Helical" evidence="1">
    <location>
        <begin position="259"/>
        <end position="281"/>
    </location>
</feature>
<evidence type="ECO:0000313" key="2">
    <source>
        <dbReference type="EMBL" id="MEA5360503.1"/>
    </source>
</evidence>
<protein>
    <submittedName>
        <fullName evidence="2">MFS transporter</fullName>
    </submittedName>
</protein>
<feature type="transmembrane region" description="Helical" evidence="1">
    <location>
        <begin position="80"/>
        <end position="101"/>
    </location>
</feature>
<evidence type="ECO:0000313" key="3">
    <source>
        <dbReference type="Proteomes" id="UP001304298"/>
    </source>
</evidence>
<sequence length="368" mass="37790">MALNLRPAVTSLGAALPDISVAGSLVAAILVALPLWAIGLGGWATPWLCARVGTHRTVTVSLAGLAASLFGRVLGGPIPLLAGTTLACLSIAVLGTMLPLLAQGSSAYPLGLGVGSTAGALITPLTVMSSSWRVGLGVWVVVALLAEQVWRRTPGEFLAPRIAGRPVRATALTIHFGLISTVTFLVMGWLPGILRSAGVSPTVAGACLALSMAMGLPMMWLVPGWTRRWHNQTLLVVVLAVPNVIGVAGLLLAPAAAPWVWAGATGMGMGSLAFVLTTISLRSKDSSLSLSAVVQGVGYVVAGFGVLACGWLHTRTGSWEVPLLLVLAILVGQVISGHVTVAQRRPTAPAIPRWTALLRQPEAPEVGA</sequence>
<feature type="transmembrane region" description="Helical" evidence="1">
    <location>
        <begin position="132"/>
        <end position="150"/>
    </location>
</feature>
<dbReference type="SUPFAM" id="SSF103473">
    <property type="entry name" value="MFS general substrate transporter"/>
    <property type="match status" value="1"/>
</dbReference>
<dbReference type="Gene3D" id="1.20.1250.20">
    <property type="entry name" value="MFS general substrate transporter like domains"/>
    <property type="match status" value="1"/>
</dbReference>
<proteinExistence type="predicted"/>
<feature type="transmembrane region" description="Helical" evidence="1">
    <location>
        <begin position="202"/>
        <end position="222"/>
    </location>
</feature>
<feature type="transmembrane region" description="Helical" evidence="1">
    <location>
        <begin position="234"/>
        <end position="253"/>
    </location>
</feature>
<accession>A0ABU5R2S8</accession>
<dbReference type="InterPro" id="IPR052524">
    <property type="entry name" value="MFS_Cyanate_Porter"/>
</dbReference>